<dbReference type="OrthoDB" id="370281at2759"/>
<evidence type="ECO:0000313" key="9">
    <source>
        <dbReference type="EMBL" id="KAG0715245.1"/>
    </source>
</evidence>
<dbReference type="AlphaFoldDB" id="A0A8J5CLZ6"/>
<dbReference type="InterPro" id="IPR036259">
    <property type="entry name" value="MFS_trans_sf"/>
</dbReference>
<feature type="transmembrane region" description="Helical" evidence="7">
    <location>
        <begin position="246"/>
        <end position="265"/>
    </location>
</feature>
<name>A0A8J5CLZ6_CHIOP</name>
<dbReference type="Proteomes" id="UP000770661">
    <property type="component" value="Unassembled WGS sequence"/>
</dbReference>
<dbReference type="PROSITE" id="PS50850">
    <property type="entry name" value="MFS"/>
    <property type="match status" value="1"/>
</dbReference>
<dbReference type="PANTHER" id="PTHR23510">
    <property type="entry name" value="INNER MEMBRANE TRANSPORT PROTEIN YAJR"/>
    <property type="match status" value="1"/>
</dbReference>
<keyword evidence="10" id="KW-1185">Reference proteome</keyword>
<organism evidence="9 10">
    <name type="scientific">Chionoecetes opilio</name>
    <name type="common">Atlantic snow crab</name>
    <name type="synonym">Cancer opilio</name>
    <dbReference type="NCBI Taxonomy" id="41210"/>
    <lineage>
        <taxon>Eukaryota</taxon>
        <taxon>Metazoa</taxon>
        <taxon>Ecdysozoa</taxon>
        <taxon>Arthropoda</taxon>
        <taxon>Crustacea</taxon>
        <taxon>Multicrustacea</taxon>
        <taxon>Malacostraca</taxon>
        <taxon>Eumalacostraca</taxon>
        <taxon>Eucarida</taxon>
        <taxon>Decapoda</taxon>
        <taxon>Pleocyemata</taxon>
        <taxon>Brachyura</taxon>
        <taxon>Eubrachyura</taxon>
        <taxon>Majoidea</taxon>
        <taxon>Majidae</taxon>
        <taxon>Chionoecetes</taxon>
    </lineage>
</organism>
<accession>A0A8J5CLZ6</accession>
<feature type="transmembrane region" description="Helical" evidence="7">
    <location>
        <begin position="174"/>
        <end position="194"/>
    </location>
</feature>
<evidence type="ECO:0000256" key="5">
    <source>
        <dbReference type="ARBA" id="ARBA00023136"/>
    </source>
</evidence>
<feature type="transmembrane region" description="Helical" evidence="7">
    <location>
        <begin position="393"/>
        <end position="415"/>
    </location>
</feature>
<dbReference type="EMBL" id="JACEEZ010019876">
    <property type="protein sequence ID" value="KAG0715245.1"/>
    <property type="molecule type" value="Genomic_DNA"/>
</dbReference>
<reference evidence="9" key="1">
    <citation type="submission" date="2020-07" db="EMBL/GenBank/DDBJ databases">
        <title>The High-quality genome of the commercially important snow crab, Chionoecetes opilio.</title>
        <authorList>
            <person name="Jeong J.-H."/>
            <person name="Ryu S."/>
        </authorList>
    </citation>
    <scope>NUCLEOTIDE SEQUENCE</scope>
    <source>
        <strain evidence="9">MADBK_172401_WGS</strain>
        <tissue evidence="9">Digestive gland</tissue>
    </source>
</reference>
<evidence type="ECO:0000313" key="10">
    <source>
        <dbReference type="Proteomes" id="UP000770661"/>
    </source>
</evidence>
<feature type="region of interest" description="Disordered" evidence="6">
    <location>
        <begin position="327"/>
        <end position="371"/>
    </location>
</feature>
<evidence type="ECO:0000256" key="7">
    <source>
        <dbReference type="SAM" id="Phobius"/>
    </source>
</evidence>
<dbReference type="GO" id="GO:0005765">
    <property type="term" value="C:lysosomal membrane"/>
    <property type="evidence" value="ECO:0007669"/>
    <property type="project" value="TreeGrafter"/>
</dbReference>
<dbReference type="SUPFAM" id="SSF103473">
    <property type="entry name" value="MFS general substrate transporter"/>
    <property type="match status" value="1"/>
</dbReference>
<evidence type="ECO:0000256" key="3">
    <source>
        <dbReference type="ARBA" id="ARBA00022692"/>
    </source>
</evidence>
<sequence>MVTTMVLFCLGNLLYAVLSVFGSAALAVMITARFIVGVSSASMALIRTYTSSSTTLKERTPVVSLTSAAQAVGFIIGPAIQTALAVAFSEDTSEATNSTNVLDAQEGGESVGGGVGIQWNMYTATGWISCCFGLLNLVLFLPCIFQEYNIAAKEAQFQKRAANDQTSKIPKPDYVSLVVVLSTFFVTILIYVLLESLMVPMCMDLYAWTDQKAITVVGIGLSIGAGLCLFSFIAIKFLTKIVDERIVLIAGVLGMAVSMIIFIPMGSSYPKIKNCTSIYTLASHGNETLGIADAFHLTSLPDIDIGNAKVMSNNPATTEGNALFRESFDNSPVGDRDSSTTSKSDVPPQIDTNTRSLRRQRRHVPHTGDCKDTGCPPEQEWCSYTPIIELSQLGIASAIAVMGYPFVLTISSVLYSKVLGPKPQGLWMGLLISTGGLSRVIGPIFVSYIYTELGTRWIFGILLCVMTFTLLMNIIMYKRMVPMNIFGKR</sequence>
<comment type="subcellular location">
    <subcellularLocation>
        <location evidence="1">Endomembrane system</location>
        <topology evidence="1">Multi-pass membrane protein</topology>
    </subcellularLocation>
</comment>
<feature type="transmembrane region" description="Helical" evidence="7">
    <location>
        <begin position="427"/>
        <end position="451"/>
    </location>
</feature>
<gene>
    <name evidence="9" type="primary">Mfsd8_2</name>
    <name evidence="9" type="ORF">GWK47_012398</name>
</gene>
<feature type="domain" description="Major facilitator superfamily (MFS) profile" evidence="8">
    <location>
        <begin position="1"/>
        <end position="481"/>
    </location>
</feature>
<dbReference type="GO" id="GO:0012505">
    <property type="term" value="C:endomembrane system"/>
    <property type="evidence" value="ECO:0007669"/>
    <property type="project" value="UniProtKB-SubCell"/>
</dbReference>
<keyword evidence="3 7" id="KW-0812">Transmembrane</keyword>
<evidence type="ECO:0000256" key="1">
    <source>
        <dbReference type="ARBA" id="ARBA00004127"/>
    </source>
</evidence>
<proteinExistence type="predicted"/>
<evidence type="ECO:0000256" key="6">
    <source>
        <dbReference type="SAM" id="MobiDB-lite"/>
    </source>
</evidence>
<feature type="transmembrane region" description="Helical" evidence="7">
    <location>
        <begin position="214"/>
        <end position="234"/>
    </location>
</feature>
<feature type="compositionally biased region" description="Basic residues" evidence="6">
    <location>
        <begin position="356"/>
        <end position="365"/>
    </location>
</feature>
<feature type="compositionally biased region" description="Polar residues" evidence="6">
    <location>
        <begin position="339"/>
        <end position="355"/>
    </location>
</feature>
<keyword evidence="5 7" id="KW-0472">Membrane</keyword>
<evidence type="ECO:0000256" key="2">
    <source>
        <dbReference type="ARBA" id="ARBA00022448"/>
    </source>
</evidence>
<feature type="transmembrane region" description="Helical" evidence="7">
    <location>
        <begin position="124"/>
        <end position="145"/>
    </location>
</feature>
<dbReference type="InterPro" id="IPR051068">
    <property type="entry name" value="MFS_Domain-Containing_Protein"/>
</dbReference>
<feature type="transmembrane region" description="Helical" evidence="7">
    <location>
        <begin position="457"/>
        <end position="477"/>
    </location>
</feature>
<keyword evidence="2" id="KW-0813">Transport</keyword>
<evidence type="ECO:0000259" key="8">
    <source>
        <dbReference type="PROSITE" id="PS50850"/>
    </source>
</evidence>
<evidence type="ECO:0000256" key="4">
    <source>
        <dbReference type="ARBA" id="ARBA00022989"/>
    </source>
</evidence>
<keyword evidence="4 7" id="KW-1133">Transmembrane helix</keyword>
<comment type="caution">
    <text evidence="9">The sequence shown here is derived from an EMBL/GenBank/DDBJ whole genome shotgun (WGS) entry which is preliminary data.</text>
</comment>
<dbReference type="Gene3D" id="1.20.1250.20">
    <property type="entry name" value="MFS general substrate transporter like domains"/>
    <property type="match status" value="2"/>
</dbReference>
<dbReference type="InterPro" id="IPR020846">
    <property type="entry name" value="MFS_dom"/>
</dbReference>
<dbReference type="InterPro" id="IPR011701">
    <property type="entry name" value="MFS"/>
</dbReference>
<protein>
    <submittedName>
        <fullName evidence="9">Major facilitator superfamily domain-containing protein 8</fullName>
    </submittedName>
</protein>
<dbReference type="GO" id="GO:0022857">
    <property type="term" value="F:transmembrane transporter activity"/>
    <property type="evidence" value="ECO:0007669"/>
    <property type="project" value="InterPro"/>
</dbReference>
<dbReference type="PANTHER" id="PTHR23510:SF3">
    <property type="entry name" value="MAJOR FACILITATOR SUPERFAMILY DOMAIN-CONTAINING PROTEIN 8"/>
    <property type="match status" value="1"/>
</dbReference>
<dbReference type="Pfam" id="PF07690">
    <property type="entry name" value="MFS_1"/>
    <property type="match status" value="1"/>
</dbReference>